<reference evidence="2 3" key="1">
    <citation type="submission" date="2013-11" db="EMBL/GenBank/DDBJ databases">
        <title>Draft genome of the bovine lungworm Dictyocaulus viviparus.</title>
        <authorList>
            <person name="Mitreva M."/>
        </authorList>
    </citation>
    <scope>NUCLEOTIDE SEQUENCE [LARGE SCALE GENOMIC DNA]</scope>
    <source>
        <strain evidence="2 3">HannoverDv2000</strain>
    </source>
</reference>
<evidence type="ECO:0000256" key="1">
    <source>
        <dbReference type="SAM" id="Phobius"/>
    </source>
</evidence>
<organism evidence="2 3">
    <name type="scientific">Dictyocaulus viviparus</name>
    <name type="common">Bovine lungworm</name>
    <dbReference type="NCBI Taxonomy" id="29172"/>
    <lineage>
        <taxon>Eukaryota</taxon>
        <taxon>Metazoa</taxon>
        <taxon>Ecdysozoa</taxon>
        <taxon>Nematoda</taxon>
        <taxon>Chromadorea</taxon>
        <taxon>Rhabditida</taxon>
        <taxon>Rhabditina</taxon>
        <taxon>Rhabditomorpha</taxon>
        <taxon>Strongyloidea</taxon>
        <taxon>Metastrongylidae</taxon>
        <taxon>Dictyocaulus</taxon>
    </lineage>
</organism>
<reference evidence="3" key="2">
    <citation type="journal article" date="2016" name="Sci. Rep.">
        <title>Dictyocaulus viviparus genome, variome and transcriptome elucidate lungworm biology and support future intervention.</title>
        <authorList>
            <person name="McNulty S.N."/>
            <person name="Strube C."/>
            <person name="Rosa B.A."/>
            <person name="Martin J.C."/>
            <person name="Tyagi R."/>
            <person name="Choi Y.J."/>
            <person name="Wang Q."/>
            <person name="Hallsworth Pepin K."/>
            <person name="Zhang X."/>
            <person name="Ozersky P."/>
            <person name="Wilson R.K."/>
            <person name="Sternberg P.W."/>
            <person name="Gasser R.B."/>
            <person name="Mitreva M."/>
        </authorList>
    </citation>
    <scope>NUCLEOTIDE SEQUENCE [LARGE SCALE GENOMIC DNA]</scope>
    <source>
        <strain evidence="3">HannoverDv2000</strain>
    </source>
</reference>
<keyword evidence="1" id="KW-0812">Transmembrane</keyword>
<dbReference type="OrthoDB" id="5836881at2759"/>
<name>A0A0D8X7R8_DICVI</name>
<evidence type="ECO:0000313" key="2">
    <source>
        <dbReference type="EMBL" id="KJH39669.1"/>
    </source>
</evidence>
<feature type="non-terminal residue" evidence="2">
    <location>
        <position position="137"/>
    </location>
</feature>
<dbReference type="Proteomes" id="UP000053766">
    <property type="component" value="Unassembled WGS sequence"/>
</dbReference>
<evidence type="ECO:0000313" key="3">
    <source>
        <dbReference type="Proteomes" id="UP000053766"/>
    </source>
</evidence>
<keyword evidence="3" id="KW-1185">Reference proteome</keyword>
<keyword evidence="1" id="KW-1133">Transmembrane helix</keyword>
<dbReference type="EMBL" id="KN722186">
    <property type="protein sequence ID" value="KJH39669.1"/>
    <property type="molecule type" value="Genomic_DNA"/>
</dbReference>
<keyword evidence="1" id="KW-0472">Membrane</keyword>
<dbReference type="AlphaFoldDB" id="A0A0D8X7R8"/>
<gene>
    <name evidence="2" type="ORF">DICVIV_14449</name>
</gene>
<sequence length="137" mass="16060">MNLGTCSVIVFFPEQSLLLLPQTLLRHHSHRFCEHRVTSGAQNLKTCIKSVSDSFLLDYTFAFSLLLATLVQSGVLWYSPLSWVVTVYIIIIYQQSSFKWNKLFGLYLSRKFRTLFDEMNILETYQPRAWTMGYLFE</sequence>
<accession>A0A0D8X7R8</accession>
<proteinExistence type="predicted"/>
<feature type="transmembrane region" description="Helical" evidence="1">
    <location>
        <begin position="77"/>
        <end position="93"/>
    </location>
</feature>
<protein>
    <submittedName>
        <fullName evidence="2">Uncharacterized protein</fullName>
    </submittedName>
</protein>